<evidence type="ECO:0000313" key="2">
    <source>
        <dbReference type="Proteomes" id="UP000886687"/>
    </source>
</evidence>
<name>A0A9E4N1Y4_9GAMM</name>
<proteinExistence type="predicted"/>
<accession>A0A9E4N1Y4</accession>
<protein>
    <submittedName>
        <fullName evidence="1">Uncharacterized protein</fullName>
    </submittedName>
</protein>
<dbReference type="AlphaFoldDB" id="A0A9E4N1Y4"/>
<organism evidence="1 2">
    <name type="scientific">Candidatus Thiodiazotropha lotti</name>
    <dbReference type="NCBI Taxonomy" id="2792787"/>
    <lineage>
        <taxon>Bacteria</taxon>
        <taxon>Pseudomonadati</taxon>
        <taxon>Pseudomonadota</taxon>
        <taxon>Gammaproteobacteria</taxon>
        <taxon>Chromatiales</taxon>
        <taxon>Sedimenticolaceae</taxon>
        <taxon>Candidatus Thiodiazotropha</taxon>
    </lineage>
</organism>
<reference evidence="1" key="1">
    <citation type="journal article" date="2021" name="Proc. Natl. Acad. Sci. U.S.A.">
        <title>Global biogeography of chemosynthetic symbionts reveals both localized and globally distributed symbiont groups. .</title>
        <authorList>
            <person name="Osvatic J.T."/>
            <person name="Wilkins L.G.E."/>
            <person name="Leibrecht L."/>
            <person name="Leray M."/>
            <person name="Zauner S."/>
            <person name="Polzin J."/>
            <person name="Camacho Y."/>
            <person name="Gros O."/>
            <person name="van Gils J.A."/>
            <person name="Eisen J.A."/>
            <person name="Petersen J.M."/>
            <person name="Yuen B."/>
        </authorList>
    </citation>
    <scope>NUCLEOTIDE SEQUENCE</scope>
    <source>
        <strain evidence="1">MAGL173</strain>
    </source>
</reference>
<sequence>MVIFNRYKECSHGKGHDPYVSDSAKLKYAESLLKLSDKLFFTPFVPMVSLSFVEQSPIAFTIQLIVTGFCFAEAICMRHEGLKIIDLVENNET</sequence>
<dbReference type="Proteomes" id="UP000886687">
    <property type="component" value="Unassembled WGS sequence"/>
</dbReference>
<gene>
    <name evidence="1" type="ORF">JAZ04_19140</name>
</gene>
<evidence type="ECO:0000313" key="1">
    <source>
        <dbReference type="EMBL" id="MCG7940953.1"/>
    </source>
</evidence>
<dbReference type="EMBL" id="JAEPDI010000016">
    <property type="protein sequence ID" value="MCG7940953.1"/>
    <property type="molecule type" value="Genomic_DNA"/>
</dbReference>
<comment type="caution">
    <text evidence="1">The sequence shown here is derived from an EMBL/GenBank/DDBJ whole genome shotgun (WGS) entry which is preliminary data.</text>
</comment>